<feature type="compositionally biased region" description="Low complexity" evidence="9">
    <location>
        <begin position="846"/>
        <end position="859"/>
    </location>
</feature>
<dbReference type="FunFam" id="3.30.160.60:FF:000512">
    <property type="entry name" value="zinc finger protein 197 isoform X1"/>
    <property type="match status" value="1"/>
</dbReference>
<dbReference type="PANTHER" id="PTHR23234:SF10">
    <property type="entry name" value="RIKEN CDNA 6720489N17 GENE-RELATED"/>
    <property type="match status" value="1"/>
</dbReference>
<gene>
    <name evidence="12" type="ORF">ONE63_007786</name>
</gene>
<evidence type="ECO:0000256" key="3">
    <source>
        <dbReference type="ARBA" id="ARBA00022737"/>
    </source>
</evidence>
<dbReference type="Pfam" id="PF00096">
    <property type="entry name" value="zf-C2H2"/>
    <property type="match status" value="5"/>
</dbReference>
<keyword evidence="3" id="KW-0677">Repeat</keyword>
<keyword evidence="13" id="KW-1185">Reference proteome</keyword>
<sequence>MTAPWKNWCRLCANPHGSVSILNYDGNSRLGEKIRKYLSISVSEEDEVSCLLCSKCCDQLTAFDEFVHHCFQVQEMFDALCELVGDDVADERLTEIRKEFLDIDFESCRDKPINGNVFSSHVRKRPSEEGKENSPNKIRKENGNDRKQISPVTKRKICEERSVTILEDNTIDCRKNGPLKEIAELKQAFGDENEIMADSLDSDFNEESFGNLLNSDAFQPALRNPSNGFKTKSDDKLIQNSGLKNTQLLEPSRQNESERCSVIENRVPEIVTLSKRHDVLKLRDDNGCNNELGCNVLSTNVNGVASISDSDINDFIYDDNTEDENVITTIDSGNNPGGEEFNANGAWKSQEKSRNDESSKILNEQDSKFYELREMFVDADIDEGCTGSNTDEKIKTSKKAQTELKCNLCDKSFYRKATLDAHMVSHVPKDQQPFACCKCGRRFHCESLLRNHERVHLPNEEKLVFPCHVCSKKFSSRSAVTAHLRAVHYGERPFVCHLCGNSFTSKGVLQEHLTIHSDEEPWHCTQCTKKFKTKYRLKIHMDTHRETPYSCPHCPVQLSTRRTLRMHLVVHQDDKAYQCATCGKAFRRAKDLKNHQNLHTGRKPYVCPFCSRSFANGSNCRSHKRRMHPEELRQYEAALATKGGSDLLNNASPLETDTDTNMIMDDEGNQSMKEDSQDSLLTEMALDLQQPQILSDKTGLATVDDDPVATAADLTLAPLVTLTPSFPKLEPDDSRLVMNLTTQIHDNHDSMEAMSPLNLNIMSPMNLNISSPLNLNISSPLNLNISSVLHSPTGRNQQQHSIQHHHNHNRYQQAHQQPQQQPLHLTMQPTQHQTHQQMQQHHHHQLPSQPHLHQQMQHQHLQRSPIQMTTMQTSLSSTGAVHTLSSQTQLPAHLNNTVHHTPQMQTFVPINQQSALYAHHTPTPQDSVSSTSSSLVATAAVAHSMAASSSTTLPSFASTIYVQHPMAYARGTNM</sequence>
<dbReference type="SMART" id="SM00868">
    <property type="entry name" value="zf-AD"/>
    <property type="match status" value="1"/>
</dbReference>
<evidence type="ECO:0000313" key="12">
    <source>
        <dbReference type="EMBL" id="KAJ1527846.1"/>
    </source>
</evidence>
<organism evidence="12 13">
    <name type="scientific">Megalurothrips usitatus</name>
    <name type="common">bean blossom thrips</name>
    <dbReference type="NCBI Taxonomy" id="439358"/>
    <lineage>
        <taxon>Eukaryota</taxon>
        <taxon>Metazoa</taxon>
        <taxon>Ecdysozoa</taxon>
        <taxon>Arthropoda</taxon>
        <taxon>Hexapoda</taxon>
        <taxon>Insecta</taxon>
        <taxon>Pterygota</taxon>
        <taxon>Neoptera</taxon>
        <taxon>Paraneoptera</taxon>
        <taxon>Thysanoptera</taxon>
        <taxon>Terebrantia</taxon>
        <taxon>Thripoidea</taxon>
        <taxon>Thripidae</taxon>
        <taxon>Megalurothrips</taxon>
    </lineage>
</organism>
<evidence type="ECO:0000259" key="10">
    <source>
        <dbReference type="PROSITE" id="PS50157"/>
    </source>
</evidence>
<feature type="domain" description="C2H2-type" evidence="10">
    <location>
        <begin position="577"/>
        <end position="604"/>
    </location>
</feature>
<dbReference type="PANTHER" id="PTHR23234">
    <property type="entry name" value="ZNF44 PROTEIN"/>
    <property type="match status" value="1"/>
</dbReference>
<keyword evidence="2 8" id="KW-0479">Metal-binding</keyword>
<dbReference type="Gene3D" id="3.30.160.60">
    <property type="entry name" value="Classic Zinc Finger"/>
    <property type="match status" value="6"/>
</dbReference>
<comment type="subcellular location">
    <subcellularLocation>
        <location evidence="1">Nucleus</location>
    </subcellularLocation>
</comment>
<comment type="caution">
    <text evidence="12">The sequence shown here is derived from an EMBL/GenBank/DDBJ whole genome shotgun (WGS) entry which is preliminary data.</text>
</comment>
<feature type="compositionally biased region" description="Low complexity" evidence="9">
    <location>
        <begin position="812"/>
        <end position="839"/>
    </location>
</feature>
<feature type="binding site" evidence="8">
    <location>
        <position position="53"/>
    </location>
    <ligand>
        <name>Zn(2+)</name>
        <dbReference type="ChEBI" id="CHEBI:29105"/>
    </ligand>
</feature>
<dbReference type="PROSITE" id="PS51915">
    <property type="entry name" value="ZAD"/>
    <property type="match status" value="1"/>
</dbReference>
<dbReference type="FunFam" id="3.30.160.60:FF:000100">
    <property type="entry name" value="Zinc finger 45-like"/>
    <property type="match status" value="1"/>
</dbReference>
<evidence type="ECO:0000256" key="8">
    <source>
        <dbReference type="PROSITE-ProRule" id="PRU01263"/>
    </source>
</evidence>
<dbReference type="PROSITE" id="PS00028">
    <property type="entry name" value="ZINC_FINGER_C2H2_1"/>
    <property type="match status" value="7"/>
</dbReference>
<feature type="domain" description="C2H2-type" evidence="10">
    <location>
        <begin position="465"/>
        <end position="493"/>
    </location>
</feature>
<feature type="compositionally biased region" description="Basic and acidic residues" evidence="9">
    <location>
        <begin position="125"/>
        <end position="148"/>
    </location>
</feature>
<feature type="domain" description="C2H2-type" evidence="10">
    <location>
        <begin position="434"/>
        <end position="461"/>
    </location>
</feature>
<dbReference type="GO" id="GO:0005634">
    <property type="term" value="C:nucleus"/>
    <property type="evidence" value="ECO:0007669"/>
    <property type="project" value="UniProtKB-SubCell"/>
</dbReference>
<dbReference type="PROSITE" id="PS50157">
    <property type="entry name" value="ZINC_FINGER_C2H2_2"/>
    <property type="match status" value="8"/>
</dbReference>
<feature type="region of interest" description="Disordered" evidence="9">
    <location>
        <begin position="117"/>
        <end position="152"/>
    </location>
</feature>
<keyword evidence="4 7" id="KW-0863">Zinc-finger</keyword>
<evidence type="ECO:0000256" key="4">
    <source>
        <dbReference type="ARBA" id="ARBA00022771"/>
    </source>
</evidence>
<dbReference type="SUPFAM" id="SSF57667">
    <property type="entry name" value="beta-beta-alpha zinc fingers"/>
    <property type="match status" value="4"/>
</dbReference>
<feature type="domain" description="C2H2-type" evidence="10">
    <location>
        <begin position="404"/>
        <end position="431"/>
    </location>
</feature>
<feature type="domain" description="C2H2-type" evidence="10">
    <location>
        <begin position="522"/>
        <end position="544"/>
    </location>
</feature>
<dbReference type="InterPro" id="IPR012934">
    <property type="entry name" value="Znf_AD"/>
</dbReference>
<keyword evidence="6" id="KW-0539">Nucleus</keyword>
<dbReference type="SUPFAM" id="SSF57716">
    <property type="entry name" value="Glucocorticoid receptor-like (DNA-binding domain)"/>
    <property type="match status" value="1"/>
</dbReference>
<evidence type="ECO:0000256" key="1">
    <source>
        <dbReference type="ARBA" id="ARBA00004123"/>
    </source>
</evidence>
<reference evidence="12" key="1">
    <citation type="submission" date="2022-12" db="EMBL/GenBank/DDBJ databases">
        <title>Chromosome-level genome assembly of the bean flower thrips Megalurothrips usitatus.</title>
        <authorList>
            <person name="Ma L."/>
            <person name="Liu Q."/>
            <person name="Li H."/>
            <person name="Cai W."/>
        </authorList>
    </citation>
    <scope>NUCLEOTIDE SEQUENCE</scope>
    <source>
        <strain evidence="12">Cailab_2022a</strain>
    </source>
</reference>
<feature type="domain" description="C2H2-type" evidence="10">
    <location>
        <begin position="605"/>
        <end position="633"/>
    </location>
</feature>
<keyword evidence="5 8" id="KW-0862">Zinc</keyword>
<dbReference type="Proteomes" id="UP001075354">
    <property type="component" value="Chromosome 5"/>
</dbReference>
<evidence type="ECO:0000259" key="11">
    <source>
        <dbReference type="PROSITE" id="PS51915"/>
    </source>
</evidence>
<feature type="binding site" evidence="8">
    <location>
        <position position="56"/>
    </location>
    <ligand>
        <name>Zn(2+)</name>
        <dbReference type="ChEBI" id="CHEBI:29105"/>
    </ligand>
</feature>
<protein>
    <submittedName>
        <fullName evidence="12">Uncharacterized protein</fullName>
    </submittedName>
</protein>
<feature type="binding site" evidence="8">
    <location>
        <position position="12"/>
    </location>
    <ligand>
        <name>Zn(2+)</name>
        <dbReference type="ChEBI" id="CHEBI:29105"/>
    </ligand>
</feature>
<feature type="domain" description="C2H2-type" evidence="10">
    <location>
        <begin position="549"/>
        <end position="576"/>
    </location>
</feature>
<dbReference type="Gene3D" id="3.40.1800.20">
    <property type="match status" value="1"/>
</dbReference>
<dbReference type="InterPro" id="IPR050758">
    <property type="entry name" value="Znf_C2H2-type"/>
</dbReference>
<dbReference type="EMBL" id="JAPTSV010000005">
    <property type="protein sequence ID" value="KAJ1527846.1"/>
    <property type="molecule type" value="Genomic_DNA"/>
</dbReference>
<evidence type="ECO:0000256" key="9">
    <source>
        <dbReference type="SAM" id="MobiDB-lite"/>
    </source>
</evidence>
<evidence type="ECO:0000256" key="5">
    <source>
        <dbReference type="ARBA" id="ARBA00022833"/>
    </source>
</evidence>
<accession>A0AAV7XS46</accession>
<dbReference type="GO" id="GO:0008270">
    <property type="term" value="F:zinc ion binding"/>
    <property type="evidence" value="ECO:0007669"/>
    <property type="project" value="UniProtKB-UniRule"/>
</dbReference>
<evidence type="ECO:0000313" key="13">
    <source>
        <dbReference type="Proteomes" id="UP001075354"/>
    </source>
</evidence>
<feature type="domain" description="C2H2-type" evidence="10">
    <location>
        <begin position="494"/>
        <end position="521"/>
    </location>
</feature>
<feature type="domain" description="ZAD" evidence="11">
    <location>
        <begin position="7"/>
        <end position="80"/>
    </location>
</feature>
<feature type="binding site" evidence="8">
    <location>
        <position position="9"/>
    </location>
    <ligand>
        <name>Zn(2+)</name>
        <dbReference type="ChEBI" id="CHEBI:29105"/>
    </ligand>
</feature>
<dbReference type="SMART" id="SM00355">
    <property type="entry name" value="ZnF_C2H2"/>
    <property type="match status" value="8"/>
</dbReference>
<proteinExistence type="predicted"/>
<dbReference type="InterPro" id="IPR036236">
    <property type="entry name" value="Znf_C2H2_sf"/>
</dbReference>
<dbReference type="Pfam" id="PF07776">
    <property type="entry name" value="zf-AD"/>
    <property type="match status" value="1"/>
</dbReference>
<evidence type="ECO:0000256" key="6">
    <source>
        <dbReference type="ARBA" id="ARBA00023242"/>
    </source>
</evidence>
<evidence type="ECO:0000256" key="7">
    <source>
        <dbReference type="PROSITE-ProRule" id="PRU00042"/>
    </source>
</evidence>
<dbReference type="AlphaFoldDB" id="A0AAV7XS46"/>
<evidence type="ECO:0000256" key="2">
    <source>
        <dbReference type="ARBA" id="ARBA00022723"/>
    </source>
</evidence>
<feature type="region of interest" description="Disordered" evidence="9">
    <location>
        <begin position="788"/>
        <end position="864"/>
    </location>
</feature>
<dbReference type="InterPro" id="IPR013087">
    <property type="entry name" value="Znf_C2H2_type"/>
</dbReference>
<name>A0AAV7XS46_9NEOP</name>